<feature type="transmembrane region" description="Helical" evidence="1">
    <location>
        <begin position="12"/>
        <end position="30"/>
    </location>
</feature>
<dbReference type="Pfam" id="PF11028">
    <property type="entry name" value="TMEM260-like"/>
    <property type="match status" value="1"/>
</dbReference>
<dbReference type="EMBL" id="BMXB01000004">
    <property type="protein sequence ID" value="GHA35188.1"/>
    <property type="molecule type" value="Genomic_DNA"/>
</dbReference>
<feature type="transmembrane region" description="Helical" evidence="1">
    <location>
        <begin position="117"/>
        <end position="137"/>
    </location>
</feature>
<dbReference type="RefSeq" id="WP_189604190.1">
    <property type="nucleotide sequence ID" value="NZ_BMXB01000004.1"/>
</dbReference>
<feature type="transmembrane region" description="Helical" evidence="1">
    <location>
        <begin position="260"/>
        <end position="281"/>
    </location>
</feature>
<feature type="transmembrane region" description="Helical" evidence="1">
    <location>
        <begin position="547"/>
        <end position="564"/>
    </location>
</feature>
<evidence type="ECO:0000256" key="1">
    <source>
        <dbReference type="SAM" id="Phobius"/>
    </source>
</evidence>
<evidence type="ECO:0000313" key="3">
    <source>
        <dbReference type="Proteomes" id="UP000610456"/>
    </source>
</evidence>
<dbReference type="InterPro" id="IPR021280">
    <property type="entry name" value="TMEM260-like"/>
</dbReference>
<feature type="transmembrane region" description="Helical" evidence="1">
    <location>
        <begin position="84"/>
        <end position="105"/>
    </location>
</feature>
<organism evidence="2 3">
    <name type="scientific">Salinimicrobium marinum</name>
    <dbReference type="NCBI Taxonomy" id="680283"/>
    <lineage>
        <taxon>Bacteria</taxon>
        <taxon>Pseudomonadati</taxon>
        <taxon>Bacteroidota</taxon>
        <taxon>Flavobacteriia</taxon>
        <taxon>Flavobacteriales</taxon>
        <taxon>Flavobacteriaceae</taxon>
        <taxon>Salinimicrobium</taxon>
    </lineage>
</organism>
<dbReference type="InterPro" id="IPR052724">
    <property type="entry name" value="GT117_domain-containing"/>
</dbReference>
<protein>
    <submittedName>
        <fullName evidence="2">Membrane protein</fullName>
    </submittedName>
</protein>
<keyword evidence="1" id="KW-0472">Membrane</keyword>
<keyword evidence="3" id="KW-1185">Reference proteome</keyword>
<gene>
    <name evidence="2" type="ORF">GCM10007103_15920</name>
</gene>
<feature type="transmembrane region" description="Helical" evidence="1">
    <location>
        <begin position="221"/>
        <end position="240"/>
    </location>
</feature>
<reference evidence="2" key="1">
    <citation type="journal article" date="2014" name="Int. J. Syst. Evol. Microbiol.">
        <title>Complete genome sequence of Corynebacterium casei LMG S-19264T (=DSM 44701T), isolated from a smear-ripened cheese.</title>
        <authorList>
            <consortium name="US DOE Joint Genome Institute (JGI-PGF)"/>
            <person name="Walter F."/>
            <person name="Albersmeier A."/>
            <person name="Kalinowski J."/>
            <person name="Ruckert C."/>
        </authorList>
    </citation>
    <scope>NUCLEOTIDE SEQUENCE</scope>
    <source>
        <strain evidence="2">KCTC 12719</strain>
    </source>
</reference>
<comment type="caution">
    <text evidence="2">The sequence shown here is derived from an EMBL/GenBank/DDBJ whole genome shotgun (WGS) entry which is preliminary data.</text>
</comment>
<feature type="transmembrane region" description="Helical" evidence="1">
    <location>
        <begin position="149"/>
        <end position="167"/>
    </location>
</feature>
<reference evidence="2" key="2">
    <citation type="submission" date="2020-09" db="EMBL/GenBank/DDBJ databases">
        <authorList>
            <person name="Sun Q."/>
            <person name="Kim S."/>
        </authorList>
    </citation>
    <scope>NUCLEOTIDE SEQUENCE</scope>
    <source>
        <strain evidence="2">KCTC 12719</strain>
    </source>
</reference>
<feature type="transmembrane region" description="Helical" evidence="1">
    <location>
        <begin position="601"/>
        <end position="622"/>
    </location>
</feature>
<proteinExistence type="predicted"/>
<dbReference type="Proteomes" id="UP000610456">
    <property type="component" value="Unassembled WGS sequence"/>
</dbReference>
<keyword evidence="1" id="KW-1133">Transmembrane helix</keyword>
<dbReference type="PANTHER" id="PTHR16214:SF3">
    <property type="entry name" value="TRANSMEMBRANE PROTEIN 260"/>
    <property type="match status" value="1"/>
</dbReference>
<dbReference type="AlphaFoldDB" id="A0A918SEV4"/>
<feature type="transmembrane region" description="Helical" evidence="1">
    <location>
        <begin position="179"/>
        <end position="209"/>
    </location>
</feature>
<feature type="transmembrane region" description="Helical" evidence="1">
    <location>
        <begin position="293"/>
        <end position="312"/>
    </location>
</feature>
<accession>A0A918SEV4</accession>
<feature type="transmembrane region" description="Helical" evidence="1">
    <location>
        <begin position="570"/>
        <end position="589"/>
    </location>
</feature>
<name>A0A918SEV4_9FLAO</name>
<sequence length="1067" mass="124696">MKRINFSFNFLNQFLGWLVFVIALVVYTWTLEPTTSFWDAGEYIATAANLEVGHPPGAPVYQMFGAFFATFALDSSQVALMVNFMSALSSAFTIMFMFRSIVLLLLKISGSNDESSIGSKIAVLGSALTGALAFTFTDSFWFNAVEAEVYAMSTCFMALLFYLGLLWERDMFKYRGNRWVILICFMTGLSFGVHFLTLLALPAVGLLYYFKNYQKVTIRNFIRANIVVVVVLLFIFKFLLPYTLRFTAASEIFFTNTMKFPFNSGTVISVVLIISIFYFGINYTRRKGFFQLNTLLLCILFILIGFSGWTMLPIRANANTVINENSPDNARELLAYYNREQYGEVPLFYGPQYTEMYSGLDPENPYKDDAPNYEKNKESNRYIIVNDYENARYNFHDKHKTFLPRMWSKEHIANYMRIAGTPKFNIKQEYQGEEQLVQAVAEFRRNVNSGRVGGEEYHSFLNRFRDYLEIEKPSFLQNVQFMLEYQMGYMYWRYFMWNFVGRQNDIQGKYTDLNGNWLSGIDVIDEARLGSQENLPADMESNKARNTYYFIPLLLGIAGLLFHFQRDWKMFWVLTVFFLFTGIALKVYLNEYPFQVRERDYALVGSFYVFSIWIGFGVYAFFTALIRIFKPKSASIFATVISLFAGPVLLASENWDDHDRSGRYTALAMAKMYLDSVDEDAILFTTGDNDTFLLWYVQQIEGYRRDVRIVNTMLLGTDWYIDQMKRKAWDSEPVPSQLEHKQYRAGTNDYIMHQPVTSDTLNIKSWMNWIESDNSSTMAELQSGRMVKTFPTKLISVPVNKEKVLEKGIVHPKDADEIVDNIYIELKDNAIYKNELLMLDILANNDWTRPVYFSGGSFGDEDYLWMKDHLQLDGIAYKLVPIKTSTDPENPLQMGRIETDKMYEIVNKWDWGNMGDETIYHDPETRRNSISYRTSLARLVNQLLQEGDEERAKIILDMAMKNMPVDFYNFYFLYDPYINGYFEVNEPEKALILWENVAAKYQENLLYYSGWDLERQYENTDQIFRDLQQYHSLLELLNLDAEEEFAAQKKEEFNQYLNLFQYFLQQQ</sequence>
<dbReference type="PANTHER" id="PTHR16214">
    <property type="entry name" value="TRANSMEMBRANE PROTEIN 260"/>
    <property type="match status" value="1"/>
</dbReference>
<keyword evidence="1" id="KW-0812">Transmembrane</keyword>
<evidence type="ECO:0000313" key="2">
    <source>
        <dbReference type="EMBL" id="GHA35188.1"/>
    </source>
</evidence>